<keyword evidence="2" id="KW-0645">Protease</keyword>
<accession>A0A9W8U750</accession>
<dbReference type="GO" id="GO:0008234">
    <property type="term" value="F:cysteine-type peptidase activity"/>
    <property type="evidence" value="ECO:0007669"/>
    <property type="project" value="InterPro"/>
</dbReference>
<keyword evidence="4" id="KW-0175">Coiled coil</keyword>
<dbReference type="InterPro" id="IPR038765">
    <property type="entry name" value="Papain-like_cys_pep_sf"/>
</dbReference>
<feature type="compositionally biased region" description="Polar residues" evidence="5">
    <location>
        <begin position="23"/>
        <end position="51"/>
    </location>
</feature>
<reference evidence="7" key="1">
    <citation type="submission" date="2022-10" db="EMBL/GenBank/DDBJ databases">
        <title>Fusarium specimens isolated from Avocado Roots.</title>
        <authorList>
            <person name="Stajich J."/>
            <person name="Roper C."/>
            <person name="Heimlech-Rivalta G."/>
        </authorList>
    </citation>
    <scope>NUCLEOTIDE SEQUENCE</scope>
    <source>
        <strain evidence="7">CF00143</strain>
    </source>
</reference>
<dbReference type="GO" id="GO:0019783">
    <property type="term" value="F:ubiquitin-like protein peptidase activity"/>
    <property type="evidence" value="ECO:0007669"/>
    <property type="project" value="UniProtKB-ARBA"/>
</dbReference>
<protein>
    <recommendedName>
        <fullName evidence="6">Ubiquitin-like protease family profile domain-containing protein</fullName>
    </recommendedName>
</protein>
<feature type="compositionally biased region" description="Basic and acidic residues" evidence="5">
    <location>
        <begin position="122"/>
        <end position="131"/>
    </location>
</feature>
<evidence type="ECO:0000256" key="4">
    <source>
        <dbReference type="SAM" id="Coils"/>
    </source>
</evidence>
<sequence>MTAQPSPPESQQHDESLLHDGTARSNSTCAEATLQATDATNSPVSLAQSADGTPPTPPNTTIASPAFDHQPSSEETLEGASQDLKEYLREQVSSPTDVEVADSEILDLATDESSDDDTPESTAEKQAGKRTRDAFYNPIKIRKQLENKKWLNDETIESLAKLLPAYSTMKVFSPGYIQFSRPTLARPPPKLTSGTVIMPLNHDNTHWTVAKVDIDRKEDAKRLATWFDSSVEAFSFTEVSGPEQEDGSSCGVFVLAAIDNWLQGRDLPISFEAPSAFLLSLLDADGCSSPTTPPAKRRRESPEETFTMPSTISEMLSCLQRITATIPSKLIDQPRTTVEDATKALSDSEEKQKALEADLQQHQDYIQDVMVYQRAHAYWSEQVLEPPGPTCEGFDDRRSLNISGMTDAVVDLVHKQLRCLSANGEDKADLSSLRVREAELQGLIEEANKEVQQASERLATEQKLSAIVEAGKRLVDIASI</sequence>
<feature type="region of interest" description="Disordered" evidence="5">
    <location>
        <begin position="108"/>
        <end position="131"/>
    </location>
</feature>
<feature type="compositionally biased region" description="Basic and acidic residues" evidence="5">
    <location>
        <begin position="11"/>
        <end position="22"/>
    </location>
</feature>
<feature type="coiled-coil region" evidence="4">
    <location>
        <begin position="338"/>
        <end position="365"/>
    </location>
</feature>
<keyword evidence="3" id="KW-0378">Hydrolase</keyword>
<evidence type="ECO:0000313" key="8">
    <source>
        <dbReference type="Proteomes" id="UP001152130"/>
    </source>
</evidence>
<organism evidence="7 8">
    <name type="scientific">Fusarium irregulare</name>
    <dbReference type="NCBI Taxonomy" id="2494466"/>
    <lineage>
        <taxon>Eukaryota</taxon>
        <taxon>Fungi</taxon>
        <taxon>Dikarya</taxon>
        <taxon>Ascomycota</taxon>
        <taxon>Pezizomycotina</taxon>
        <taxon>Sordariomycetes</taxon>
        <taxon>Hypocreomycetidae</taxon>
        <taxon>Hypocreales</taxon>
        <taxon>Nectriaceae</taxon>
        <taxon>Fusarium</taxon>
        <taxon>Fusarium incarnatum-equiseti species complex</taxon>
    </lineage>
</organism>
<dbReference type="Proteomes" id="UP001152130">
    <property type="component" value="Unassembled WGS sequence"/>
</dbReference>
<feature type="region of interest" description="Disordered" evidence="5">
    <location>
        <begin position="1"/>
        <end position="80"/>
    </location>
</feature>
<feature type="coiled-coil region" evidence="4">
    <location>
        <begin position="430"/>
        <end position="464"/>
    </location>
</feature>
<feature type="compositionally biased region" description="Acidic residues" evidence="5">
    <location>
        <begin position="108"/>
        <end position="119"/>
    </location>
</feature>
<evidence type="ECO:0000256" key="3">
    <source>
        <dbReference type="ARBA" id="ARBA00022801"/>
    </source>
</evidence>
<proteinExistence type="inferred from homology"/>
<dbReference type="PROSITE" id="PS50600">
    <property type="entry name" value="ULP_PROTEASE"/>
    <property type="match status" value="1"/>
</dbReference>
<evidence type="ECO:0000256" key="1">
    <source>
        <dbReference type="ARBA" id="ARBA00005234"/>
    </source>
</evidence>
<dbReference type="SUPFAM" id="SSF54001">
    <property type="entry name" value="Cysteine proteinases"/>
    <property type="match status" value="1"/>
</dbReference>
<evidence type="ECO:0000256" key="2">
    <source>
        <dbReference type="ARBA" id="ARBA00022670"/>
    </source>
</evidence>
<gene>
    <name evidence="7" type="ORF">NW766_009591</name>
</gene>
<feature type="domain" description="Ubiquitin-like protease family profile" evidence="6">
    <location>
        <begin position="77"/>
        <end position="261"/>
    </location>
</feature>
<keyword evidence="8" id="KW-1185">Reference proteome</keyword>
<dbReference type="Gene3D" id="3.40.395.10">
    <property type="entry name" value="Adenoviral Proteinase, Chain A"/>
    <property type="match status" value="1"/>
</dbReference>
<name>A0A9W8U750_9HYPO</name>
<comment type="caution">
    <text evidence="7">The sequence shown here is derived from an EMBL/GenBank/DDBJ whole genome shotgun (WGS) entry which is preliminary data.</text>
</comment>
<evidence type="ECO:0000256" key="5">
    <source>
        <dbReference type="SAM" id="MobiDB-lite"/>
    </source>
</evidence>
<evidence type="ECO:0000259" key="6">
    <source>
        <dbReference type="PROSITE" id="PS50600"/>
    </source>
</evidence>
<dbReference type="AlphaFoldDB" id="A0A9W8U750"/>
<comment type="similarity">
    <text evidence="1">Belongs to the peptidase C48 family.</text>
</comment>
<evidence type="ECO:0000313" key="7">
    <source>
        <dbReference type="EMBL" id="KAJ4007787.1"/>
    </source>
</evidence>
<dbReference type="InterPro" id="IPR003653">
    <property type="entry name" value="Peptidase_C48_C"/>
</dbReference>
<dbReference type="EMBL" id="JAPDHF010000016">
    <property type="protein sequence ID" value="KAJ4007787.1"/>
    <property type="molecule type" value="Genomic_DNA"/>
</dbReference>
<dbReference type="GO" id="GO:0006508">
    <property type="term" value="P:proteolysis"/>
    <property type="evidence" value="ECO:0007669"/>
    <property type="project" value="UniProtKB-KW"/>
</dbReference>